<dbReference type="OrthoDB" id="4461827at2"/>
<sequence>MPVKAAAIVGCMTARELVDRFGRANAEERFQALRLLVPGKTESPVLGPFLLATANDVAEDDLVRVEAIRAIPLLDFTDPDLAVTCREALFRLVGEDEDWDVRNAAGCAVFDLPGAQDSIEPMRAMMAAEPEELVRENVSAAISLFLRRS</sequence>
<organism evidence="1 2">
    <name type="scientific">Amycolatopsis alba DSM 44262</name>
    <dbReference type="NCBI Taxonomy" id="1125972"/>
    <lineage>
        <taxon>Bacteria</taxon>
        <taxon>Bacillati</taxon>
        <taxon>Actinomycetota</taxon>
        <taxon>Actinomycetes</taxon>
        <taxon>Pseudonocardiales</taxon>
        <taxon>Pseudonocardiaceae</taxon>
        <taxon>Amycolatopsis</taxon>
    </lineage>
</organism>
<dbReference type="SUPFAM" id="SSF48371">
    <property type="entry name" value="ARM repeat"/>
    <property type="match status" value="1"/>
</dbReference>
<dbReference type="EMBL" id="NMQU01000008">
    <property type="protein sequence ID" value="OXM54925.1"/>
    <property type="molecule type" value="Genomic_DNA"/>
</dbReference>
<comment type="caution">
    <text evidence="1">The sequence shown here is derived from an EMBL/GenBank/DDBJ whole genome shotgun (WGS) entry which is preliminary data.</text>
</comment>
<dbReference type="Gene3D" id="1.25.10.10">
    <property type="entry name" value="Leucine-rich Repeat Variant"/>
    <property type="match status" value="1"/>
</dbReference>
<gene>
    <name evidence="1" type="ORF">CFP75_01935</name>
</gene>
<evidence type="ECO:0008006" key="3">
    <source>
        <dbReference type="Google" id="ProtNLM"/>
    </source>
</evidence>
<proteinExistence type="predicted"/>
<dbReference type="AlphaFoldDB" id="A0A229S7X9"/>
<keyword evidence="2" id="KW-1185">Reference proteome</keyword>
<evidence type="ECO:0000313" key="2">
    <source>
        <dbReference type="Proteomes" id="UP000215563"/>
    </source>
</evidence>
<dbReference type="InterPro" id="IPR011989">
    <property type="entry name" value="ARM-like"/>
</dbReference>
<evidence type="ECO:0000313" key="1">
    <source>
        <dbReference type="EMBL" id="OXM54925.1"/>
    </source>
</evidence>
<dbReference type="Pfam" id="PF13646">
    <property type="entry name" value="HEAT_2"/>
    <property type="match status" value="1"/>
</dbReference>
<accession>A0A229S7X9</accession>
<dbReference type="Proteomes" id="UP000215563">
    <property type="component" value="Unassembled WGS sequence"/>
</dbReference>
<dbReference type="InterPro" id="IPR016024">
    <property type="entry name" value="ARM-type_fold"/>
</dbReference>
<name>A0A229S7X9_AMYAL</name>
<reference evidence="1 2" key="1">
    <citation type="submission" date="2017-07" db="EMBL/GenBank/DDBJ databases">
        <title>Amycolatopsis alba DSM 44262 Genome sequencing and assembly.</title>
        <authorList>
            <person name="Kaur N."/>
            <person name="Mayilraj S."/>
        </authorList>
    </citation>
    <scope>NUCLEOTIDE SEQUENCE [LARGE SCALE GENOMIC DNA]</scope>
    <source>
        <strain evidence="1 2">DSM 44262</strain>
    </source>
</reference>
<protein>
    <recommendedName>
        <fullName evidence="3">HEAT repeat domain-containing protein</fullName>
    </recommendedName>
</protein>